<dbReference type="Gene3D" id="1.20.120.330">
    <property type="entry name" value="Nucleotidyltransferases domain 2"/>
    <property type="match status" value="1"/>
</dbReference>
<evidence type="ECO:0000313" key="2">
    <source>
        <dbReference type="Proteomes" id="UP001597375"/>
    </source>
</evidence>
<keyword evidence="2" id="KW-1185">Reference proteome</keyword>
<comment type="caution">
    <text evidence="1">The sequence shown here is derived from an EMBL/GenBank/DDBJ whole genome shotgun (WGS) entry which is preliminary data.</text>
</comment>
<reference evidence="2" key="1">
    <citation type="journal article" date="2019" name="Int. J. Syst. Evol. Microbiol.">
        <title>The Global Catalogue of Microorganisms (GCM) 10K type strain sequencing project: providing services to taxonomists for standard genome sequencing and annotation.</title>
        <authorList>
            <consortium name="The Broad Institute Genomics Platform"/>
            <consortium name="The Broad Institute Genome Sequencing Center for Infectious Disease"/>
            <person name="Wu L."/>
            <person name="Ma J."/>
        </authorList>
    </citation>
    <scope>NUCLEOTIDE SEQUENCE [LARGE SCALE GENOMIC DNA]</scope>
    <source>
        <strain evidence="2">CGMCC 4.7106</strain>
    </source>
</reference>
<dbReference type="RefSeq" id="WP_386820466.1">
    <property type="nucleotide sequence ID" value="NZ_JBHUIT010000020.1"/>
</dbReference>
<evidence type="ECO:0000313" key="1">
    <source>
        <dbReference type="EMBL" id="MFD2257178.1"/>
    </source>
</evidence>
<organism evidence="1 2">
    <name type="scientific">Luteolibacter algae</name>
    <dbReference type="NCBI Taxonomy" id="454151"/>
    <lineage>
        <taxon>Bacteria</taxon>
        <taxon>Pseudomonadati</taxon>
        <taxon>Verrucomicrobiota</taxon>
        <taxon>Verrucomicrobiia</taxon>
        <taxon>Verrucomicrobiales</taxon>
        <taxon>Verrucomicrobiaceae</taxon>
        <taxon>Luteolibacter</taxon>
    </lineage>
</organism>
<name>A0ABW5D9S2_9BACT</name>
<dbReference type="InterPro" id="IPR010235">
    <property type="entry name" value="HepT"/>
</dbReference>
<sequence length="140" mass="16606">MSNTDPIRWKQRLQQFAKAEQRLSEALIDGSKVLNRLEQEGVIQRFEYTFELAWKVLKDLLFYEGFDVKSPREVIRQAFVTEYLNEDDTETALDALVKRNLLTHTYEEEVMLEALELIESQFQPMLHRLLKTLEKRAIKS</sequence>
<dbReference type="NCBIfam" id="TIGR01987">
    <property type="entry name" value="HI0074"/>
    <property type="match status" value="1"/>
</dbReference>
<dbReference type="Proteomes" id="UP001597375">
    <property type="component" value="Unassembled WGS sequence"/>
</dbReference>
<dbReference type="SUPFAM" id="SSF81593">
    <property type="entry name" value="Nucleotidyltransferase substrate binding subunit/domain"/>
    <property type="match status" value="1"/>
</dbReference>
<gene>
    <name evidence="1" type="ORF">ACFSSA_10860</name>
</gene>
<dbReference type="EMBL" id="JBHUIT010000020">
    <property type="protein sequence ID" value="MFD2257178.1"/>
    <property type="molecule type" value="Genomic_DNA"/>
</dbReference>
<protein>
    <submittedName>
        <fullName evidence="1">HI0074 family nucleotidyltransferase substrate-binding subunit</fullName>
    </submittedName>
</protein>
<proteinExistence type="predicted"/>
<accession>A0ABW5D9S2</accession>
<dbReference type="Pfam" id="PF08780">
    <property type="entry name" value="NTase_sub_bind"/>
    <property type="match status" value="1"/>
</dbReference>